<proteinExistence type="predicted"/>
<keyword evidence="2 4" id="KW-0472">Membrane</keyword>
<accession>A0A2Z2NV00</accession>
<dbReference type="PROSITE" id="PS51123">
    <property type="entry name" value="OMPA_2"/>
    <property type="match status" value="1"/>
</dbReference>
<dbReference type="InterPro" id="IPR006665">
    <property type="entry name" value="OmpA-like"/>
</dbReference>
<dbReference type="RefSeq" id="WP_088920227.1">
    <property type="nucleotide sequence ID" value="NZ_CP018632.1"/>
</dbReference>
<dbReference type="PANTHER" id="PTHR30329">
    <property type="entry name" value="STATOR ELEMENT OF FLAGELLAR MOTOR COMPLEX"/>
    <property type="match status" value="1"/>
</dbReference>
<dbReference type="Pfam" id="PF00691">
    <property type="entry name" value="OmpA"/>
    <property type="match status" value="1"/>
</dbReference>
<keyword evidence="3" id="KW-0998">Cell outer membrane</keyword>
<evidence type="ECO:0000256" key="4">
    <source>
        <dbReference type="PROSITE-ProRule" id="PRU00473"/>
    </source>
</evidence>
<gene>
    <name evidence="7" type="primary">oprF_5</name>
    <name evidence="7" type="ORF">IMCC3135_26205</name>
</gene>
<dbReference type="Proteomes" id="UP000250079">
    <property type="component" value="Chromosome"/>
</dbReference>
<dbReference type="CDD" id="cd07185">
    <property type="entry name" value="OmpA_C-like"/>
    <property type="match status" value="1"/>
</dbReference>
<evidence type="ECO:0000256" key="3">
    <source>
        <dbReference type="ARBA" id="ARBA00023237"/>
    </source>
</evidence>
<dbReference type="SUPFAM" id="SSF103647">
    <property type="entry name" value="TSP type-3 repeat"/>
    <property type="match status" value="1"/>
</dbReference>
<dbReference type="GO" id="GO:0005509">
    <property type="term" value="F:calcium ion binding"/>
    <property type="evidence" value="ECO:0007669"/>
    <property type="project" value="InterPro"/>
</dbReference>
<name>A0A2Z2NV00_9GAMM</name>
<dbReference type="InterPro" id="IPR050330">
    <property type="entry name" value="Bact_OuterMem_StrucFunc"/>
</dbReference>
<organism evidence="7 8">
    <name type="scientific">Granulosicoccus antarcticus IMCC3135</name>
    <dbReference type="NCBI Taxonomy" id="1192854"/>
    <lineage>
        <taxon>Bacteria</taxon>
        <taxon>Pseudomonadati</taxon>
        <taxon>Pseudomonadota</taxon>
        <taxon>Gammaproteobacteria</taxon>
        <taxon>Chromatiales</taxon>
        <taxon>Granulosicoccaceae</taxon>
        <taxon>Granulosicoccus</taxon>
    </lineage>
</organism>
<sequence length="195" mass="20599">MNIIKWVVLLSSLQVLVGCASGRTPVTGTEGLGKAGAAITRADVDESLAQDADKDGIPDSEDECADSSSTALVDATGCEIVTGVIEGLNFGPDKTELSSDSRAALSKLVEALLRYPEVVIAVEGHTDNRGAAADNLELSKQRVLSVVRYMVSQGITADRIKPYGYGESRPRAANATAIGREQNRRIEINIVEGLL</sequence>
<dbReference type="SUPFAM" id="SSF103088">
    <property type="entry name" value="OmpA-like"/>
    <property type="match status" value="1"/>
</dbReference>
<comment type="subcellular location">
    <subcellularLocation>
        <location evidence="1">Cell outer membrane</location>
    </subcellularLocation>
</comment>
<evidence type="ECO:0000259" key="6">
    <source>
        <dbReference type="PROSITE" id="PS51123"/>
    </source>
</evidence>
<dbReference type="PROSITE" id="PS51257">
    <property type="entry name" value="PROKAR_LIPOPROTEIN"/>
    <property type="match status" value="1"/>
</dbReference>
<keyword evidence="8" id="KW-1185">Reference proteome</keyword>
<reference evidence="7 8" key="1">
    <citation type="submission" date="2016-12" db="EMBL/GenBank/DDBJ databases">
        <authorList>
            <person name="Song W.-J."/>
            <person name="Kurnit D.M."/>
        </authorList>
    </citation>
    <scope>NUCLEOTIDE SEQUENCE [LARGE SCALE GENOMIC DNA]</scope>
    <source>
        <strain evidence="7 8">IMCC3135</strain>
    </source>
</reference>
<dbReference type="OrthoDB" id="9782229at2"/>
<feature type="chain" id="PRO_5016298949" evidence="5">
    <location>
        <begin position="21"/>
        <end position="195"/>
    </location>
</feature>
<dbReference type="GO" id="GO:0009279">
    <property type="term" value="C:cell outer membrane"/>
    <property type="evidence" value="ECO:0007669"/>
    <property type="project" value="UniProtKB-SubCell"/>
</dbReference>
<evidence type="ECO:0000256" key="2">
    <source>
        <dbReference type="ARBA" id="ARBA00023136"/>
    </source>
</evidence>
<dbReference type="InterPro" id="IPR006664">
    <property type="entry name" value="OMP_bac"/>
</dbReference>
<evidence type="ECO:0000313" key="8">
    <source>
        <dbReference type="Proteomes" id="UP000250079"/>
    </source>
</evidence>
<dbReference type="EMBL" id="CP018632">
    <property type="protein sequence ID" value="ASJ75296.1"/>
    <property type="molecule type" value="Genomic_DNA"/>
</dbReference>
<evidence type="ECO:0000256" key="1">
    <source>
        <dbReference type="ARBA" id="ARBA00004442"/>
    </source>
</evidence>
<dbReference type="Gene3D" id="3.30.1330.60">
    <property type="entry name" value="OmpA-like domain"/>
    <property type="match status" value="1"/>
</dbReference>
<dbReference type="InterPro" id="IPR036737">
    <property type="entry name" value="OmpA-like_sf"/>
</dbReference>
<keyword evidence="5" id="KW-0732">Signal</keyword>
<dbReference type="KEGG" id="gai:IMCC3135_26205"/>
<evidence type="ECO:0000256" key="5">
    <source>
        <dbReference type="SAM" id="SignalP"/>
    </source>
</evidence>
<dbReference type="AlphaFoldDB" id="A0A2Z2NV00"/>
<protein>
    <submittedName>
        <fullName evidence="7">Outer membrane porin F</fullName>
    </submittedName>
</protein>
<evidence type="ECO:0000313" key="7">
    <source>
        <dbReference type="EMBL" id="ASJ75296.1"/>
    </source>
</evidence>
<dbReference type="PRINTS" id="PR01023">
    <property type="entry name" value="NAFLGMOTY"/>
</dbReference>
<feature type="domain" description="OmpA-like" evidence="6">
    <location>
        <begin position="77"/>
        <end position="194"/>
    </location>
</feature>
<dbReference type="PRINTS" id="PR01021">
    <property type="entry name" value="OMPADOMAIN"/>
</dbReference>
<dbReference type="InterPro" id="IPR028974">
    <property type="entry name" value="TSP_type-3_rpt"/>
</dbReference>
<feature type="signal peptide" evidence="5">
    <location>
        <begin position="1"/>
        <end position="20"/>
    </location>
</feature>
<dbReference type="PANTHER" id="PTHR30329:SF21">
    <property type="entry name" value="LIPOPROTEIN YIAD-RELATED"/>
    <property type="match status" value="1"/>
</dbReference>